<evidence type="ECO:0000313" key="4">
    <source>
        <dbReference type="EMBL" id="CAA7408040.1"/>
    </source>
</evidence>
<name>A0A7I8LDW0_SPIIN</name>
<proteinExistence type="predicted"/>
<dbReference type="AlphaFoldDB" id="A0A7I8LDW0"/>
<gene>
    <name evidence="4" type="ORF">SI8410_14018718</name>
</gene>
<dbReference type="OrthoDB" id="421075at2759"/>
<reference evidence="4" key="1">
    <citation type="submission" date="2020-02" db="EMBL/GenBank/DDBJ databases">
        <authorList>
            <person name="Scholz U."/>
            <person name="Mascher M."/>
            <person name="Fiebig A."/>
        </authorList>
    </citation>
    <scope>NUCLEOTIDE SEQUENCE</scope>
</reference>
<dbReference type="SUPFAM" id="SSF48452">
    <property type="entry name" value="TPR-like"/>
    <property type="match status" value="2"/>
</dbReference>
<dbReference type="Gene3D" id="1.25.40.10">
    <property type="entry name" value="Tetratricopeptide repeat domain"/>
    <property type="match status" value="2"/>
</dbReference>
<evidence type="ECO:0000256" key="3">
    <source>
        <dbReference type="SAM" id="MobiDB-lite"/>
    </source>
</evidence>
<dbReference type="GO" id="GO:0006401">
    <property type="term" value="P:RNA catabolic process"/>
    <property type="evidence" value="ECO:0007669"/>
    <property type="project" value="InterPro"/>
</dbReference>
<evidence type="ECO:0000256" key="1">
    <source>
        <dbReference type="ARBA" id="ARBA00022737"/>
    </source>
</evidence>
<dbReference type="GO" id="GO:0055087">
    <property type="term" value="C:Ski complex"/>
    <property type="evidence" value="ECO:0007669"/>
    <property type="project" value="InterPro"/>
</dbReference>
<evidence type="ECO:0000256" key="2">
    <source>
        <dbReference type="ARBA" id="ARBA00022803"/>
    </source>
</evidence>
<keyword evidence="1" id="KW-0677">Repeat</keyword>
<sequence length="1082" mass="119989">MAEEEGEDELRRLQESVDAEPQNASHHFEIGRLLWKKGEEENSREMKEKAVESFVISARLNPNNSAAFRYLGHYYSQVTVDEQRASKCYLRAVNLNPEDFESGECLCDLLDGAGKESLEISVCREASERSPKAFWAFRRLGYLLVHQKKWSEAVQSLQQAIRGYPTCADLWEGLGVAYQRLGMFTAAIKGVEQFRRALEISPANISGHFGLSSALLGLSKECINLGAFSWAASLLEEASDVTEASTHLAGNYSSLWKLLGDIKIAFAKCLPWIEDRKNGENDQELFETSVQRWTRARVLSVQSATHAYQRALHLSPWQANIYSDIANSIDLMDAFDEKIGAPIDIWQLPEKMSLGSLMLEGGNSEFWVSLGCLSPDNPLKQHALIRGLQLDVSRSLYRKSGNEQLSKKSFDQARSIDPTLALPWAGMSVDSPASGESLASEAYESCLRAVQLLPLPEFQIGLGKLAYLSGRLVLGAINQAVQRAPYLPESHNLKGLSCEARSDNQSAIVSYSNALYALHAFCKPAAESQIADISINLARSLCKAGRAYDAEQVCDNLKTKGNNTCEFYGKRDLSLTEAAHLAKNIPGMDPSSGAAALGLICKLVYCSLGQDHAVRTILKSPRELLQSSKTSFLVAALCALDASSPLQSLLAKGLSKLSTAEIIDMHCLTALSKMLVDESHINSRILSAQHHLKKALHMYPDSGLIRCIPSRGLRSANEVIGSANVACCGSSTGKPKLSFSTCGGLSVPLSKTIHLLQKWLHEEPWNHTAQYLLILGIMQKARVEKYPPHLCLAVRRLLSSALAREIYSTGEKQHQLYQKFQLLLCSSEICLQTGDHRGCIGRATEASRLPVSCDGLFFAHLQLCRAYAALDDLQNIRGEYLKCLQQETRHEIGWILLKHLESRHRLRSSDEDGGIDVNFAACLKGNEQSRQMWAAAFDLVCAQSFVWDEDFLLAEQTLARACAVCMELARRQAGPRFLSLAIRSLTRAQETSAAPLPVVSALLAQAVGSSAAKEKWAKNLQSEWFSWPAERRPPEVYFQMHLLPEVHDAEPSRSRGSWVLRSIHMNPYSQRYWKALRKLMEG</sequence>
<evidence type="ECO:0000313" key="5">
    <source>
        <dbReference type="Proteomes" id="UP000663760"/>
    </source>
</evidence>
<dbReference type="SMART" id="SM00028">
    <property type="entry name" value="TPR"/>
    <property type="match status" value="5"/>
</dbReference>
<dbReference type="EMBL" id="LR746277">
    <property type="protein sequence ID" value="CAA7408040.1"/>
    <property type="molecule type" value="Genomic_DNA"/>
</dbReference>
<protein>
    <submittedName>
        <fullName evidence="4">Uncharacterized protein</fullName>
    </submittedName>
</protein>
<dbReference type="PANTHER" id="PTHR15704">
    <property type="entry name" value="SUPERKILLER 3 PROTEIN-RELATED"/>
    <property type="match status" value="1"/>
</dbReference>
<dbReference type="InterPro" id="IPR019734">
    <property type="entry name" value="TPR_rpt"/>
</dbReference>
<feature type="region of interest" description="Disordered" evidence="3">
    <location>
        <begin position="1"/>
        <end position="24"/>
    </location>
</feature>
<accession>A0A7I8LDW0</accession>
<keyword evidence="2" id="KW-0802">TPR repeat</keyword>
<keyword evidence="5" id="KW-1185">Reference proteome</keyword>
<organism evidence="4 5">
    <name type="scientific">Spirodela intermedia</name>
    <name type="common">Intermediate duckweed</name>
    <dbReference type="NCBI Taxonomy" id="51605"/>
    <lineage>
        <taxon>Eukaryota</taxon>
        <taxon>Viridiplantae</taxon>
        <taxon>Streptophyta</taxon>
        <taxon>Embryophyta</taxon>
        <taxon>Tracheophyta</taxon>
        <taxon>Spermatophyta</taxon>
        <taxon>Magnoliopsida</taxon>
        <taxon>Liliopsida</taxon>
        <taxon>Araceae</taxon>
        <taxon>Lemnoideae</taxon>
        <taxon>Spirodela</taxon>
    </lineage>
</organism>
<dbReference type="Pfam" id="PF13432">
    <property type="entry name" value="TPR_16"/>
    <property type="match status" value="1"/>
</dbReference>
<dbReference type="Proteomes" id="UP000663760">
    <property type="component" value="Chromosome 14"/>
</dbReference>
<dbReference type="PANTHER" id="PTHR15704:SF7">
    <property type="entry name" value="SUPERKILLER COMPLEX PROTEIN 3"/>
    <property type="match status" value="1"/>
</dbReference>
<dbReference type="InterPro" id="IPR039226">
    <property type="entry name" value="Ski3/TTC37"/>
</dbReference>
<dbReference type="InterPro" id="IPR011990">
    <property type="entry name" value="TPR-like_helical_dom_sf"/>
</dbReference>